<dbReference type="InterPro" id="IPR050639">
    <property type="entry name" value="SSR_resolvase"/>
</dbReference>
<proteinExistence type="predicted"/>
<dbReference type="Pfam" id="PF00239">
    <property type="entry name" value="Resolvase"/>
    <property type="match status" value="1"/>
</dbReference>
<evidence type="ECO:0000313" key="10">
    <source>
        <dbReference type="Proteomes" id="UP000001036"/>
    </source>
</evidence>
<organism evidence="9 10">
    <name type="scientific">Cellvibrio japonicus (strain Ueda107)</name>
    <name type="common">Pseudomonas fluorescens subsp. cellulosa</name>
    <dbReference type="NCBI Taxonomy" id="498211"/>
    <lineage>
        <taxon>Bacteria</taxon>
        <taxon>Pseudomonadati</taxon>
        <taxon>Pseudomonadota</taxon>
        <taxon>Gammaproteobacteria</taxon>
        <taxon>Cellvibrionales</taxon>
        <taxon>Cellvibrionaceae</taxon>
        <taxon>Cellvibrio</taxon>
    </lineage>
</organism>
<dbReference type="HOGENOM" id="CLU_010686_17_1_6"/>
<dbReference type="PANTHER" id="PTHR30461:SF2">
    <property type="entry name" value="SERINE RECOMBINASE PINE-RELATED"/>
    <property type="match status" value="1"/>
</dbReference>
<evidence type="ECO:0000256" key="4">
    <source>
        <dbReference type="PIRSR" id="PIRSR606118-50"/>
    </source>
</evidence>
<evidence type="ECO:0000259" key="8">
    <source>
        <dbReference type="PROSITE" id="PS51737"/>
    </source>
</evidence>
<sequence length="525" mass="59780">MTRKAEQKAVIYCRVSTTKQTKEGNGLDSQETRCREYAKYKGYSVEDVFQDDKSGSLIDRPGMKAMLGYLSRHRKEAVVVIIDDISRLARSLDAHTRLRSAIASLGARLESPSIEFGDDSDSQLVENLLASVSQHQRQKNGEQVKNRMWARVMNGYWVFQAPVGYHYENVRGHGKLLVPKEPQASIVREALEGFASGRFQIQAEVKRFLEAQPEFPKANSRYVRPQQVTDILMNPVYAGYIAVPKWDVQPRKGHHEPLISFQTFKKIEERLHEKAKVPARMNLTADFPLRGAVACGDCGSPLTSCWTTGRNKYYPYYLCCKKGCSSYGKSIRRDVIEGEFDALLRAVQPTPGLFKVASRMFEDLWNHRLSAGHERIHHLKAELTKVDRQIEQFLSRIADTEIESIIQTYEDRIRKLEEQKIMVKEKIVECGRPVRSFDETLRTAFEFLGNPWKLWASDRLEDKRTVLKLVFADKLVYARNTGFRTANLSLPFKALADLSSGHFKMVEPGGFEPPSASTPSSALHV</sequence>
<gene>
    <name evidence="9" type="primary">ccrB</name>
    <name evidence="9" type="ordered locus">CJA_1236</name>
</gene>
<dbReference type="STRING" id="498211.CJA_1236"/>
<dbReference type="PROSITE" id="PS51737">
    <property type="entry name" value="RECOMBINASE_DNA_BIND"/>
    <property type="match status" value="1"/>
</dbReference>
<dbReference type="Pfam" id="PF13408">
    <property type="entry name" value="Zn_ribbon_recom"/>
    <property type="match status" value="1"/>
</dbReference>
<dbReference type="InterPro" id="IPR006118">
    <property type="entry name" value="Recombinase_CS"/>
</dbReference>
<evidence type="ECO:0000256" key="1">
    <source>
        <dbReference type="ARBA" id="ARBA00022908"/>
    </source>
</evidence>
<dbReference type="GO" id="GO:0003677">
    <property type="term" value="F:DNA binding"/>
    <property type="evidence" value="ECO:0007669"/>
    <property type="project" value="UniProtKB-KW"/>
</dbReference>
<accession>B3PCC0</accession>
<dbReference type="Pfam" id="PF07508">
    <property type="entry name" value="Recombinase"/>
    <property type="match status" value="1"/>
</dbReference>
<dbReference type="KEGG" id="cja:CJA_1236"/>
<keyword evidence="2" id="KW-0238">DNA-binding</keyword>
<dbReference type="GO" id="GO:0000150">
    <property type="term" value="F:DNA strand exchange activity"/>
    <property type="evidence" value="ECO:0007669"/>
    <property type="project" value="InterPro"/>
</dbReference>
<evidence type="ECO:0000256" key="3">
    <source>
        <dbReference type="ARBA" id="ARBA00023172"/>
    </source>
</evidence>
<dbReference type="InterPro" id="IPR038109">
    <property type="entry name" value="DNA_bind_recomb_sf"/>
</dbReference>
<name>B3PCC0_CELJU</name>
<keyword evidence="3" id="KW-0233">DNA recombination</keyword>
<dbReference type="CDD" id="cd00338">
    <property type="entry name" value="Ser_Recombinase"/>
    <property type="match status" value="1"/>
</dbReference>
<feature type="active site" description="O-(5'-phospho-DNA)-serine intermediate" evidence="4 5">
    <location>
        <position position="16"/>
    </location>
</feature>
<feature type="coiled-coil region" evidence="6">
    <location>
        <begin position="376"/>
        <end position="426"/>
    </location>
</feature>
<evidence type="ECO:0000256" key="5">
    <source>
        <dbReference type="PROSITE-ProRule" id="PRU10137"/>
    </source>
</evidence>
<dbReference type="Gene3D" id="3.40.50.1390">
    <property type="entry name" value="Resolvase, N-terminal catalytic domain"/>
    <property type="match status" value="1"/>
</dbReference>
<dbReference type="PROSITE" id="PS00397">
    <property type="entry name" value="RECOMBINASES_1"/>
    <property type="match status" value="1"/>
</dbReference>
<dbReference type="AlphaFoldDB" id="B3PCC0"/>
<protein>
    <submittedName>
        <fullName evidence="9">Site-specific recombinase</fullName>
    </submittedName>
</protein>
<dbReference type="InterPro" id="IPR036162">
    <property type="entry name" value="Resolvase-like_N_sf"/>
</dbReference>
<dbReference type="SMART" id="SM00857">
    <property type="entry name" value="Resolvase"/>
    <property type="match status" value="1"/>
</dbReference>
<dbReference type="PROSITE" id="PS51736">
    <property type="entry name" value="RECOMBINASES_3"/>
    <property type="match status" value="1"/>
</dbReference>
<feature type="domain" description="Resolvase/invertase-type recombinase catalytic" evidence="7">
    <location>
        <begin position="8"/>
        <end position="159"/>
    </location>
</feature>
<keyword evidence="10" id="KW-1185">Reference proteome</keyword>
<dbReference type="GO" id="GO:0015074">
    <property type="term" value="P:DNA integration"/>
    <property type="evidence" value="ECO:0007669"/>
    <property type="project" value="UniProtKB-KW"/>
</dbReference>
<evidence type="ECO:0000313" key="9">
    <source>
        <dbReference type="EMBL" id="ACE83360.1"/>
    </source>
</evidence>
<dbReference type="InterPro" id="IPR025827">
    <property type="entry name" value="Zn_ribbon_recom_dom"/>
</dbReference>
<dbReference type="SUPFAM" id="SSF53041">
    <property type="entry name" value="Resolvase-like"/>
    <property type="match status" value="1"/>
</dbReference>
<keyword evidence="6" id="KW-0175">Coiled coil</keyword>
<dbReference type="PANTHER" id="PTHR30461">
    <property type="entry name" value="DNA-INVERTASE FROM LAMBDOID PROPHAGE"/>
    <property type="match status" value="1"/>
</dbReference>
<reference evidence="9 10" key="1">
    <citation type="journal article" date="2008" name="J. Bacteriol.">
        <title>Insights into plant cell wall degradation from the genome sequence of the soil bacterium Cellvibrio japonicus.</title>
        <authorList>
            <person name="Deboy R.T."/>
            <person name="Mongodin E.F."/>
            <person name="Fouts D.E."/>
            <person name="Tailford L.E."/>
            <person name="Khouri H."/>
            <person name="Emerson J.B."/>
            <person name="Mohamoud Y."/>
            <person name="Watkins K."/>
            <person name="Henrissat B."/>
            <person name="Gilbert H.J."/>
            <person name="Nelson K.E."/>
        </authorList>
    </citation>
    <scope>NUCLEOTIDE SEQUENCE [LARGE SCALE GENOMIC DNA]</scope>
    <source>
        <strain evidence="9 10">Ueda107</strain>
    </source>
</reference>
<dbReference type="eggNOG" id="COG1961">
    <property type="taxonomic scope" value="Bacteria"/>
</dbReference>
<evidence type="ECO:0000259" key="7">
    <source>
        <dbReference type="PROSITE" id="PS51736"/>
    </source>
</evidence>
<evidence type="ECO:0000256" key="6">
    <source>
        <dbReference type="SAM" id="Coils"/>
    </source>
</evidence>
<feature type="domain" description="Recombinase" evidence="8">
    <location>
        <begin position="162"/>
        <end position="277"/>
    </location>
</feature>
<dbReference type="Gene3D" id="3.90.1750.20">
    <property type="entry name" value="Putative Large Serine Recombinase, Chain B, Domain 2"/>
    <property type="match status" value="1"/>
</dbReference>
<evidence type="ECO:0000256" key="2">
    <source>
        <dbReference type="ARBA" id="ARBA00023125"/>
    </source>
</evidence>
<dbReference type="InterPro" id="IPR011109">
    <property type="entry name" value="DNA_bind_recombinase_dom"/>
</dbReference>
<dbReference type="Proteomes" id="UP000001036">
    <property type="component" value="Chromosome"/>
</dbReference>
<keyword evidence="1" id="KW-0229">DNA integration</keyword>
<dbReference type="InterPro" id="IPR006119">
    <property type="entry name" value="Resolv_N"/>
</dbReference>
<dbReference type="EMBL" id="CP000934">
    <property type="protein sequence ID" value="ACE83360.1"/>
    <property type="molecule type" value="Genomic_DNA"/>
</dbReference>